<accession>F8DEU0</accession>
<dbReference type="EMBL" id="CP002842">
    <property type="protein sequence ID" value="AEH39530.1"/>
    <property type="molecule type" value="Genomic_DNA"/>
</dbReference>
<evidence type="ECO:0000313" key="3">
    <source>
        <dbReference type="Proteomes" id="UP000006794"/>
    </source>
</evidence>
<organism evidence="2 3">
    <name type="scientific">Halopiger xanaduensis (strain DSM 18323 / JCM 14033 / SH-6)</name>
    <dbReference type="NCBI Taxonomy" id="797210"/>
    <lineage>
        <taxon>Archaea</taxon>
        <taxon>Methanobacteriati</taxon>
        <taxon>Methanobacteriota</taxon>
        <taxon>Stenosarchaea group</taxon>
        <taxon>Halobacteria</taxon>
        <taxon>Halobacteriales</taxon>
        <taxon>Natrialbaceae</taxon>
        <taxon>Halopiger</taxon>
    </lineage>
</organism>
<name>F8DEU0_HALXS</name>
<gene>
    <name evidence="2" type="ordered locus">Halxa_0291</name>
</gene>
<evidence type="ECO:0000256" key="1">
    <source>
        <dbReference type="SAM" id="MobiDB-lite"/>
    </source>
</evidence>
<evidence type="ECO:0000313" key="2">
    <source>
        <dbReference type="EMBL" id="AEH39530.1"/>
    </source>
</evidence>
<dbReference type="OrthoDB" id="321365at2157"/>
<keyword evidence="3" id="KW-1185">Reference proteome</keyword>
<proteinExistence type="predicted"/>
<sequence>MRPAKRAAEAQQRRKRIDRLYEHFDDCVALITDAELQDEVLDWMDAADKAPAASILTHVETRLAEFETEHEMYAVDVNGEDHFPDDCSDCEHYGVACPILTNRYEQIERKKLRERLRGASEDEIKRELRRYAGNHGCVVMIELIEDWEQQYESILEDGRKLRRKTLEILRPADERDRADAEIGETVADATEGRP</sequence>
<keyword evidence="2" id="KW-0614">Plasmid</keyword>
<protein>
    <submittedName>
        <fullName evidence="2">Uncharacterized protein</fullName>
    </submittedName>
</protein>
<feature type="region of interest" description="Disordered" evidence="1">
    <location>
        <begin position="173"/>
        <end position="194"/>
    </location>
</feature>
<dbReference type="HOGENOM" id="CLU_1405954_0_0_2"/>
<dbReference type="RefSeq" id="WP_013876068.1">
    <property type="nucleotide sequence ID" value="NC_015659.1"/>
</dbReference>
<geneLocation type="plasmid" evidence="2 3">
    <name>pHALXA03</name>
</geneLocation>
<dbReference type="GeneID" id="10795644"/>
<dbReference type="KEGG" id="hxa:Halxa_0291"/>
<dbReference type="Proteomes" id="UP000006794">
    <property type="component" value="Plasmid pHALXA03"/>
</dbReference>
<reference evidence="3" key="1">
    <citation type="journal article" date="2012" name="Stand. Genomic Sci.">
        <title>Complete genome sequence of Halopiger xanaduensis type strain (SH-6(T)).</title>
        <authorList>
            <person name="Anderson I."/>
            <person name="Tindall B.J."/>
            <person name="Rohde M."/>
            <person name="Lucas S."/>
            <person name="Han J."/>
            <person name="Lapidus A."/>
            <person name="Cheng J.F."/>
            <person name="Goodwin L."/>
            <person name="Pitluck S."/>
            <person name="Peters L."/>
            <person name="Pati A."/>
            <person name="Mikhailova N."/>
            <person name="Pagani I."/>
            <person name="Teshima H."/>
            <person name="Han C."/>
            <person name="Tapia R."/>
            <person name="Land M."/>
            <person name="Woyke T."/>
            <person name="Klenk H.P."/>
            <person name="Kyrpides N."/>
            <person name="Ivanova N."/>
        </authorList>
    </citation>
    <scope>NUCLEOTIDE SEQUENCE [LARGE SCALE GENOMIC DNA]</scope>
    <source>
        <strain evidence="3">DSM 18323 / JCM 14033 / SH-6</strain>
        <plasmid evidence="3">Plasmid pHALXA03</plasmid>
    </source>
</reference>
<dbReference type="AlphaFoldDB" id="F8DEU0"/>